<dbReference type="InterPro" id="IPR015943">
    <property type="entry name" value="WD40/YVTN_repeat-like_dom_sf"/>
</dbReference>
<keyword evidence="8" id="KW-0966">Cell projection</keyword>
<keyword evidence="2" id="KW-0963">Cytoplasm</keyword>
<dbReference type="GO" id="GO:0045503">
    <property type="term" value="F:dynein light chain binding"/>
    <property type="evidence" value="ECO:0007669"/>
    <property type="project" value="TreeGrafter"/>
</dbReference>
<keyword evidence="4" id="KW-0677">Repeat</keyword>
<dbReference type="GO" id="GO:0003341">
    <property type="term" value="P:cilium movement"/>
    <property type="evidence" value="ECO:0007669"/>
    <property type="project" value="TreeGrafter"/>
</dbReference>
<dbReference type="PANTHER" id="PTHR12442">
    <property type="entry name" value="DYNEIN INTERMEDIATE CHAIN"/>
    <property type="match status" value="1"/>
</dbReference>
<evidence type="ECO:0000256" key="6">
    <source>
        <dbReference type="ARBA" id="ARBA00023069"/>
    </source>
</evidence>
<keyword evidence="6" id="KW-0969">Cilium</keyword>
<feature type="compositionally biased region" description="Polar residues" evidence="13">
    <location>
        <begin position="445"/>
        <end position="456"/>
    </location>
</feature>
<evidence type="ECO:0000256" key="12">
    <source>
        <dbReference type="PROSITE-ProRule" id="PRU00221"/>
    </source>
</evidence>
<evidence type="ECO:0000256" key="8">
    <source>
        <dbReference type="ARBA" id="ARBA00023273"/>
    </source>
</evidence>
<dbReference type="PROSITE" id="PS50294">
    <property type="entry name" value="WD_REPEATS_REGION"/>
    <property type="match status" value="1"/>
</dbReference>
<feature type="region of interest" description="Disordered" evidence="13">
    <location>
        <begin position="445"/>
        <end position="479"/>
    </location>
</feature>
<dbReference type="WBParaSite" id="TREG1_520.1">
    <property type="protein sequence ID" value="TREG1_520.1"/>
    <property type="gene ID" value="TREG1_520"/>
</dbReference>
<evidence type="ECO:0000256" key="1">
    <source>
        <dbReference type="ARBA" id="ARBA00004611"/>
    </source>
</evidence>
<keyword evidence="5" id="KW-0282">Flagellum</keyword>
<dbReference type="GO" id="GO:0005858">
    <property type="term" value="C:axonemal dynein complex"/>
    <property type="evidence" value="ECO:0007669"/>
    <property type="project" value="TreeGrafter"/>
</dbReference>
<evidence type="ECO:0000256" key="2">
    <source>
        <dbReference type="ARBA" id="ARBA00022490"/>
    </source>
</evidence>
<reference evidence="15" key="2">
    <citation type="submission" date="2023-11" db="UniProtKB">
        <authorList>
            <consortium name="WormBaseParasite"/>
        </authorList>
    </citation>
    <scope>IDENTIFICATION</scope>
</reference>
<dbReference type="GO" id="GO:0045504">
    <property type="term" value="F:dynein heavy chain binding"/>
    <property type="evidence" value="ECO:0007669"/>
    <property type="project" value="TreeGrafter"/>
</dbReference>
<feature type="compositionally biased region" description="Polar residues" evidence="13">
    <location>
        <begin position="277"/>
        <end position="287"/>
    </location>
</feature>
<dbReference type="InterPro" id="IPR001680">
    <property type="entry name" value="WD40_rpt"/>
</dbReference>
<comment type="subcellular location">
    <subcellularLocation>
        <location evidence="1">Cytoplasm</location>
        <location evidence="1">Cytoskeleton</location>
        <location evidence="1">Flagellum axoneme</location>
    </subcellularLocation>
    <subcellularLocation>
        <location evidence="9">Dynein axonemal particle</location>
    </subcellularLocation>
</comment>
<accession>A0AA85JZA0</accession>
<dbReference type="Proteomes" id="UP000050795">
    <property type="component" value="Unassembled WGS sequence"/>
</dbReference>
<sequence>MSGVHKKSQPIRKSALVLGRRVSSSFSKRSDPEKRPSRPTIRLVDEYGTDLTPLPLLNEEKRIREEKDISTEVSQASIHSGSSLHITNPFTFTRSFVSGSSPTGESHSETSEEADRYRIYTEVKTLVQPQRETLTEADLNKLVDVIITETETFWIFDQPPKFVSQDSSEAPEQIKRNEIYKALVASRIGNDRYTERGMNTFNPASIGKQLQTERIGIQEKSTMATNWDMADTYAEEEEKRKLLEDEDEVLSPQQKKKTKKTKSDTGANTTSHDEVISKQNIKKSQLQPDDGGPIENMRKTGGDHLILSNNEVGLGVESSQLGQSTTTNTMGSNSESDLMGFRDNIDAHINPVTNALGLLETPKMKKDLNHMERALNLNTYYDKLLKYQSLVLSKHQSQDSAEQPDTDSPSTTAHIPAISTAQTVDDNSAGHVGPQAKTQPQAFTTTTSLGSVNPTISGSQGGGSGRTSDFAKVEDANPQNPHTISLWRFQCPMTKGRNIADMAWNKQNPNILAVGYGQFEYDQQRKGLVCCWSLKFIEYPERYYETPSGVTAVGWSKIHANLLAVGMFSGVIHVYDVRKNDPVPVVDTTHAIGRHLGPIRKLQWIVRESGRAEMLSEVLVSVSSDGRVTQWFIRKGFESTDLMVLKRAYANSSNSMSTSKRNDALISRTAIATSMAFNKREPSIYLVGAENGLIHKCSCSYNEQYLETYRSHVASVYHIEWSPFIPDVFLSCSADMTIKLWHSEHQQPLITIQTNMTTVPSLSWSPHNSLTFAVANESFLEIWNLDYSTVDPYVTETVSNDTNMTSVLFSETSQSVLIGDDQGTVHVYNLADFPDSPVTESEQVFQLTQFLNTCLNNLQ</sequence>
<evidence type="ECO:0000256" key="7">
    <source>
        <dbReference type="ARBA" id="ARBA00023212"/>
    </source>
</evidence>
<feature type="compositionally biased region" description="Basic residues" evidence="13">
    <location>
        <begin position="1"/>
        <end position="10"/>
    </location>
</feature>
<feature type="region of interest" description="Disordered" evidence="13">
    <location>
        <begin position="1"/>
        <end position="45"/>
    </location>
</feature>
<proteinExistence type="predicted"/>
<evidence type="ECO:0000256" key="13">
    <source>
        <dbReference type="SAM" id="MobiDB-lite"/>
    </source>
</evidence>
<dbReference type="AlphaFoldDB" id="A0AA85JZA0"/>
<evidence type="ECO:0000313" key="14">
    <source>
        <dbReference type="Proteomes" id="UP000050795"/>
    </source>
</evidence>
<dbReference type="PANTHER" id="PTHR12442:SF12">
    <property type="entry name" value="DYNEIN AXONEMAL INTERMEDIATE CHAIN 4"/>
    <property type="match status" value="1"/>
</dbReference>
<dbReference type="GO" id="GO:0120293">
    <property type="term" value="C:dynein axonemal particle"/>
    <property type="evidence" value="ECO:0007669"/>
    <property type="project" value="UniProtKB-SubCell"/>
</dbReference>
<evidence type="ECO:0000256" key="5">
    <source>
        <dbReference type="ARBA" id="ARBA00022846"/>
    </source>
</evidence>
<protein>
    <recommendedName>
        <fullName evidence="10">Dynein axonemal intermediate chain 4</fullName>
    </recommendedName>
    <alternativeName>
        <fullName evidence="11">WD repeat-containing protein 78</fullName>
    </alternativeName>
</protein>
<dbReference type="Gene3D" id="2.130.10.10">
    <property type="entry name" value="YVTN repeat-like/Quinoprotein amine dehydrogenase"/>
    <property type="match status" value="2"/>
</dbReference>
<keyword evidence="14" id="KW-1185">Reference proteome</keyword>
<feature type="region of interest" description="Disordered" evidence="13">
    <location>
        <begin position="238"/>
        <end position="291"/>
    </location>
</feature>
<dbReference type="PROSITE" id="PS50082">
    <property type="entry name" value="WD_REPEATS_2"/>
    <property type="match status" value="1"/>
</dbReference>
<evidence type="ECO:0000256" key="4">
    <source>
        <dbReference type="ARBA" id="ARBA00022737"/>
    </source>
</evidence>
<feature type="repeat" description="WD" evidence="12">
    <location>
        <begin position="709"/>
        <end position="751"/>
    </location>
</feature>
<dbReference type="FunFam" id="2.130.10.10:FF:001248">
    <property type="entry name" value="WD repeat domain 78"/>
    <property type="match status" value="1"/>
</dbReference>
<reference evidence="14" key="1">
    <citation type="submission" date="2022-06" db="EMBL/GenBank/DDBJ databases">
        <authorList>
            <person name="Berger JAMES D."/>
            <person name="Berger JAMES D."/>
        </authorList>
    </citation>
    <scope>NUCLEOTIDE SEQUENCE [LARGE SCALE GENOMIC DNA]</scope>
</reference>
<dbReference type="SMART" id="SM00320">
    <property type="entry name" value="WD40"/>
    <property type="match status" value="5"/>
</dbReference>
<keyword evidence="7" id="KW-0206">Cytoskeleton</keyword>
<keyword evidence="3 12" id="KW-0853">WD repeat</keyword>
<evidence type="ECO:0000256" key="11">
    <source>
        <dbReference type="ARBA" id="ARBA00041557"/>
    </source>
</evidence>
<evidence type="ECO:0000313" key="15">
    <source>
        <dbReference type="WBParaSite" id="TREG1_520.1"/>
    </source>
</evidence>
<dbReference type="Pfam" id="PF00400">
    <property type="entry name" value="WD40"/>
    <property type="match status" value="1"/>
</dbReference>
<dbReference type="InterPro" id="IPR036322">
    <property type="entry name" value="WD40_repeat_dom_sf"/>
</dbReference>
<evidence type="ECO:0000256" key="3">
    <source>
        <dbReference type="ARBA" id="ARBA00022574"/>
    </source>
</evidence>
<dbReference type="InterPro" id="IPR050687">
    <property type="entry name" value="Dynein_IC"/>
</dbReference>
<organism evidence="14 15">
    <name type="scientific">Trichobilharzia regenti</name>
    <name type="common">Nasal bird schistosome</name>
    <dbReference type="NCBI Taxonomy" id="157069"/>
    <lineage>
        <taxon>Eukaryota</taxon>
        <taxon>Metazoa</taxon>
        <taxon>Spiralia</taxon>
        <taxon>Lophotrochozoa</taxon>
        <taxon>Platyhelminthes</taxon>
        <taxon>Trematoda</taxon>
        <taxon>Digenea</taxon>
        <taxon>Strigeidida</taxon>
        <taxon>Schistosomatoidea</taxon>
        <taxon>Schistosomatidae</taxon>
        <taxon>Trichobilharzia</taxon>
    </lineage>
</organism>
<evidence type="ECO:0000256" key="9">
    <source>
        <dbReference type="ARBA" id="ARBA00024190"/>
    </source>
</evidence>
<dbReference type="SUPFAM" id="SSF50978">
    <property type="entry name" value="WD40 repeat-like"/>
    <property type="match status" value="1"/>
</dbReference>
<name>A0AA85JZA0_TRIRE</name>
<evidence type="ECO:0000256" key="10">
    <source>
        <dbReference type="ARBA" id="ARBA00040002"/>
    </source>
</evidence>